<dbReference type="EnsemblPlants" id="TuG1812G0700004356.01.T01">
    <property type="protein sequence ID" value="TuG1812G0700004356.01.T01.cds354506"/>
    <property type="gene ID" value="TuG1812G0700004356.01"/>
</dbReference>
<dbReference type="AlphaFoldDB" id="A0A8R7VB24"/>
<dbReference type="Proteomes" id="UP000015106">
    <property type="component" value="Chromosome 7"/>
</dbReference>
<evidence type="ECO:0000313" key="2">
    <source>
        <dbReference type="Proteomes" id="UP000015106"/>
    </source>
</evidence>
<evidence type="ECO:0000313" key="1">
    <source>
        <dbReference type="EnsemblPlants" id="TuG1812G0700004356.01.T01.cds354506"/>
    </source>
</evidence>
<accession>A0A8R7VB24</accession>
<keyword evidence="2" id="KW-1185">Reference proteome</keyword>
<protein>
    <submittedName>
        <fullName evidence="1">Uncharacterized protein</fullName>
    </submittedName>
</protein>
<dbReference type="Gramene" id="TuG1812G0700004356.01.T01">
    <property type="protein sequence ID" value="TuG1812G0700004356.01.T01.cds354506"/>
    <property type="gene ID" value="TuG1812G0700004356.01"/>
</dbReference>
<proteinExistence type="predicted"/>
<reference evidence="2" key="1">
    <citation type="journal article" date="2013" name="Nature">
        <title>Draft genome of the wheat A-genome progenitor Triticum urartu.</title>
        <authorList>
            <person name="Ling H.Q."/>
            <person name="Zhao S."/>
            <person name="Liu D."/>
            <person name="Wang J."/>
            <person name="Sun H."/>
            <person name="Zhang C."/>
            <person name="Fan H."/>
            <person name="Li D."/>
            <person name="Dong L."/>
            <person name="Tao Y."/>
            <person name="Gao C."/>
            <person name="Wu H."/>
            <person name="Li Y."/>
            <person name="Cui Y."/>
            <person name="Guo X."/>
            <person name="Zheng S."/>
            <person name="Wang B."/>
            <person name="Yu K."/>
            <person name="Liang Q."/>
            <person name="Yang W."/>
            <person name="Lou X."/>
            <person name="Chen J."/>
            <person name="Feng M."/>
            <person name="Jian J."/>
            <person name="Zhang X."/>
            <person name="Luo G."/>
            <person name="Jiang Y."/>
            <person name="Liu J."/>
            <person name="Wang Z."/>
            <person name="Sha Y."/>
            <person name="Zhang B."/>
            <person name="Wu H."/>
            <person name="Tang D."/>
            <person name="Shen Q."/>
            <person name="Xue P."/>
            <person name="Zou S."/>
            <person name="Wang X."/>
            <person name="Liu X."/>
            <person name="Wang F."/>
            <person name="Yang Y."/>
            <person name="An X."/>
            <person name="Dong Z."/>
            <person name="Zhang K."/>
            <person name="Zhang X."/>
            <person name="Luo M.C."/>
            <person name="Dvorak J."/>
            <person name="Tong Y."/>
            <person name="Wang J."/>
            <person name="Yang H."/>
            <person name="Li Z."/>
            <person name="Wang D."/>
            <person name="Zhang A."/>
            <person name="Wang J."/>
        </authorList>
    </citation>
    <scope>NUCLEOTIDE SEQUENCE</scope>
    <source>
        <strain evidence="2">cv. G1812</strain>
    </source>
</reference>
<name>A0A8R7VB24_TRIUA</name>
<organism evidence="1 2">
    <name type="scientific">Triticum urartu</name>
    <name type="common">Red wild einkorn</name>
    <name type="synonym">Crithodium urartu</name>
    <dbReference type="NCBI Taxonomy" id="4572"/>
    <lineage>
        <taxon>Eukaryota</taxon>
        <taxon>Viridiplantae</taxon>
        <taxon>Streptophyta</taxon>
        <taxon>Embryophyta</taxon>
        <taxon>Tracheophyta</taxon>
        <taxon>Spermatophyta</taxon>
        <taxon>Magnoliopsida</taxon>
        <taxon>Liliopsida</taxon>
        <taxon>Poales</taxon>
        <taxon>Poaceae</taxon>
        <taxon>BOP clade</taxon>
        <taxon>Pooideae</taxon>
        <taxon>Triticodae</taxon>
        <taxon>Triticeae</taxon>
        <taxon>Triticinae</taxon>
        <taxon>Triticum</taxon>
    </lineage>
</organism>
<sequence length="49" mass="5505">MDVMTLQRLWTNQLVIMDLMCCRPFGDLVILELAFCACGYRLVCSGSSS</sequence>
<reference evidence="1" key="3">
    <citation type="submission" date="2022-06" db="UniProtKB">
        <authorList>
            <consortium name="EnsemblPlants"/>
        </authorList>
    </citation>
    <scope>IDENTIFICATION</scope>
</reference>
<reference evidence="1" key="2">
    <citation type="submission" date="2018-03" db="EMBL/GenBank/DDBJ databases">
        <title>The Triticum urartu genome reveals the dynamic nature of wheat genome evolution.</title>
        <authorList>
            <person name="Ling H."/>
            <person name="Ma B."/>
            <person name="Shi X."/>
            <person name="Liu H."/>
            <person name="Dong L."/>
            <person name="Sun H."/>
            <person name="Cao Y."/>
            <person name="Gao Q."/>
            <person name="Zheng S."/>
            <person name="Li Y."/>
            <person name="Yu Y."/>
            <person name="Du H."/>
            <person name="Qi M."/>
            <person name="Li Y."/>
            <person name="Yu H."/>
            <person name="Cui Y."/>
            <person name="Wang N."/>
            <person name="Chen C."/>
            <person name="Wu H."/>
            <person name="Zhao Y."/>
            <person name="Zhang J."/>
            <person name="Li Y."/>
            <person name="Zhou W."/>
            <person name="Zhang B."/>
            <person name="Hu W."/>
            <person name="Eijk M."/>
            <person name="Tang J."/>
            <person name="Witsenboer H."/>
            <person name="Zhao S."/>
            <person name="Li Z."/>
            <person name="Zhang A."/>
            <person name="Wang D."/>
            <person name="Liang C."/>
        </authorList>
    </citation>
    <scope>NUCLEOTIDE SEQUENCE [LARGE SCALE GENOMIC DNA]</scope>
    <source>
        <strain evidence="1">cv. G1812</strain>
    </source>
</reference>